<evidence type="ECO:0000256" key="4">
    <source>
        <dbReference type="ARBA" id="ARBA00022989"/>
    </source>
</evidence>
<evidence type="ECO:0000256" key="6">
    <source>
        <dbReference type="SAM" id="Phobius"/>
    </source>
</evidence>
<dbReference type="Proteomes" id="UP000249610">
    <property type="component" value="Unassembled WGS sequence"/>
</dbReference>
<dbReference type="OrthoDB" id="1522571at2"/>
<organism evidence="8 9">
    <name type="scientific">Algoriphagus yeomjeoni</name>
    <dbReference type="NCBI Taxonomy" id="291403"/>
    <lineage>
        <taxon>Bacteria</taxon>
        <taxon>Pseudomonadati</taxon>
        <taxon>Bacteroidota</taxon>
        <taxon>Cytophagia</taxon>
        <taxon>Cytophagales</taxon>
        <taxon>Cyclobacteriaceae</taxon>
        <taxon>Algoriphagus</taxon>
    </lineage>
</organism>
<evidence type="ECO:0000256" key="3">
    <source>
        <dbReference type="ARBA" id="ARBA00022692"/>
    </source>
</evidence>
<protein>
    <submittedName>
        <fullName evidence="8">Subunit length determinant protein</fullName>
    </submittedName>
</protein>
<dbReference type="Pfam" id="PF02706">
    <property type="entry name" value="Wzz"/>
    <property type="match status" value="1"/>
</dbReference>
<keyword evidence="5 6" id="KW-0472">Membrane</keyword>
<keyword evidence="9" id="KW-1185">Reference proteome</keyword>
<dbReference type="AlphaFoldDB" id="A0A327PDD5"/>
<evidence type="ECO:0000313" key="9">
    <source>
        <dbReference type="Proteomes" id="UP000249610"/>
    </source>
</evidence>
<keyword evidence="2" id="KW-1003">Cell membrane</keyword>
<dbReference type="GO" id="GO:0004713">
    <property type="term" value="F:protein tyrosine kinase activity"/>
    <property type="evidence" value="ECO:0007669"/>
    <property type="project" value="TreeGrafter"/>
</dbReference>
<proteinExistence type="predicted"/>
<reference evidence="8 9" key="1">
    <citation type="submission" date="2018-06" db="EMBL/GenBank/DDBJ databases">
        <title>Genomic Encyclopedia of Archaeal and Bacterial Type Strains, Phase II (KMG-II): from individual species to whole genera.</title>
        <authorList>
            <person name="Goeker M."/>
        </authorList>
    </citation>
    <scope>NUCLEOTIDE SEQUENCE [LARGE SCALE GENOMIC DNA]</scope>
    <source>
        <strain evidence="8 9">DSM 23446</strain>
    </source>
</reference>
<accession>A0A327PDD5</accession>
<keyword evidence="3 6" id="KW-0812">Transmembrane</keyword>
<dbReference type="EMBL" id="QLLK01000006">
    <property type="protein sequence ID" value="RAI89507.1"/>
    <property type="molecule type" value="Genomic_DNA"/>
</dbReference>
<evidence type="ECO:0000256" key="1">
    <source>
        <dbReference type="ARBA" id="ARBA00004651"/>
    </source>
</evidence>
<keyword evidence="4 6" id="KW-1133">Transmembrane helix</keyword>
<feature type="transmembrane region" description="Helical" evidence="6">
    <location>
        <begin position="327"/>
        <end position="350"/>
    </location>
</feature>
<evidence type="ECO:0000313" key="8">
    <source>
        <dbReference type="EMBL" id="RAI89507.1"/>
    </source>
</evidence>
<feature type="domain" description="Polysaccharide chain length determinant N-terminal" evidence="7">
    <location>
        <begin position="14"/>
        <end position="111"/>
    </location>
</feature>
<gene>
    <name evidence="8" type="ORF">LV83_02549</name>
</gene>
<feature type="transmembrane region" description="Helical" evidence="6">
    <location>
        <begin position="27"/>
        <end position="46"/>
    </location>
</feature>
<dbReference type="InterPro" id="IPR050445">
    <property type="entry name" value="Bact_polysacc_biosynth/exp"/>
</dbReference>
<dbReference type="PANTHER" id="PTHR32309:SF13">
    <property type="entry name" value="FERRIC ENTEROBACTIN TRANSPORT PROTEIN FEPE"/>
    <property type="match status" value="1"/>
</dbReference>
<evidence type="ECO:0000259" key="7">
    <source>
        <dbReference type="Pfam" id="PF02706"/>
    </source>
</evidence>
<evidence type="ECO:0000256" key="5">
    <source>
        <dbReference type="ARBA" id="ARBA00023136"/>
    </source>
</evidence>
<comment type="caution">
    <text evidence="8">The sequence shown here is derived from an EMBL/GenBank/DDBJ whole genome shotgun (WGS) entry which is preliminary data.</text>
</comment>
<dbReference type="PANTHER" id="PTHR32309">
    <property type="entry name" value="TYROSINE-PROTEIN KINASE"/>
    <property type="match status" value="1"/>
</dbReference>
<dbReference type="RefSeq" id="WP_111611873.1">
    <property type="nucleotide sequence ID" value="NZ_QLLK01000006.1"/>
</dbReference>
<name>A0A327PDD5_9BACT</name>
<sequence>MKEKATKILQNHDFTIVNLVKLIRMKLYLLIVTIVIFMIIGFIYFLTTPPSYVTTSVLLVEAQNSSSPSGLGSLAQAAGISVGGNDNQLATLDPSLYPLILTSKPFLEELMYSKLKSELYEDSVTYFKYMVETRPQNSIYKVLRRPSTLYSAPLKVDDSQIKEEIGEKRIQYDPFEQYALIQIGKRILASSEGRLLTITTEMPEAELSYAFSHLVENLLIEYATKYLLEKQEAQVEYLNAQYLKSEKGFKDAQSALATFRERNQGLYLESMKAIEQNLNAEYNLKFELFRTIAQELELAKIKLNSQKPIFSSIEPAYIANSPSSPKLYLNIGFAIALGFVFGLILIFAVFAREYFLIHQGENP</sequence>
<dbReference type="InterPro" id="IPR003856">
    <property type="entry name" value="LPS_length_determ_N"/>
</dbReference>
<dbReference type="GO" id="GO:0005886">
    <property type="term" value="C:plasma membrane"/>
    <property type="evidence" value="ECO:0007669"/>
    <property type="project" value="UniProtKB-SubCell"/>
</dbReference>
<comment type="subcellular location">
    <subcellularLocation>
        <location evidence="1">Cell membrane</location>
        <topology evidence="1">Multi-pass membrane protein</topology>
    </subcellularLocation>
</comment>
<evidence type="ECO:0000256" key="2">
    <source>
        <dbReference type="ARBA" id="ARBA00022475"/>
    </source>
</evidence>